<organism evidence="2 3">
    <name type="scientific">Prorocentrum cordatum</name>
    <dbReference type="NCBI Taxonomy" id="2364126"/>
    <lineage>
        <taxon>Eukaryota</taxon>
        <taxon>Sar</taxon>
        <taxon>Alveolata</taxon>
        <taxon>Dinophyceae</taxon>
        <taxon>Prorocentrales</taxon>
        <taxon>Prorocentraceae</taxon>
        <taxon>Prorocentrum</taxon>
    </lineage>
</organism>
<evidence type="ECO:0000256" key="1">
    <source>
        <dbReference type="SAM" id="MobiDB-lite"/>
    </source>
</evidence>
<evidence type="ECO:0008006" key="4">
    <source>
        <dbReference type="Google" id="ProtNLM"/>
    </source>
</evidence>
<gene>
    <name evidence="2" type="ORF">PCOR1329_LOCUS42764</name>
</gene>
<dbReference type="Proteomes" id="UP001189429">
    <property type="component" value="Unassembled WGS sequence"/>
</dbReference>
<evidence type="ECO:0000313" key="3">
    <source>
        <dbReference type="Proteomes" id="UP001189429"/>
    </source>
</evidence>
<reference evidence="2" key="1">
    <citation type="submission" date="2023-10" db="EMBL/GenBank/DDBJ databases">
        <authorList>
            <person name="Chen Y."/>
            <person name="Shah S."/>
            <person name="Dougan E. K."/>
            <person name="Thang M."/>
            <person name="Chan C."/>
        </authorList>
    </citation>
    <scope>NUCLEOTIDE SEQUENCE [LARGE SCALE GENOMIC DNA]</scope>
</reference>
<dbReference type="EMBL" id="CAUYUJ010015138">
    <property type="protein sequence ID" value="CAK0850342.1"/>
    <property type="molecule type" value="Genomic_DNA"/>
</dbReference>
<proteinExistence type="predicted"/>
<feature type="region of interest" description="Disordered" evidence="1">
    <location>
        <begin position="1"/>
        <end position="40"/>
    </location>
</feature>
<feature type="region of interest" description="Disordered" evidence="1">
    <location>
        <begin position="664"/>
        <end position="688"/>
    </location>
</feature>
<keyword evidence="3" id="KW-1185">Reference proteome</keyword>
<comment type="caution">
    <text evidence="2">The sequence shown here is derived from an EMBL/GenBank/DDBJ whole genome shotgun (WGS) entry which is preliminary data.</text>
</comment>
<name>A0ABN9TWE2_9DINO</name>
<accession>A0ABN9TWE2</accession>
<evidence type="ECO:0000313" key="2">
    <source>
        <dbReference type="EMBL" id="CAK0850342.1"/>
    </source>
</evidence>
<sequence length="1128" mass="121435">MASAAKGGRVRMSGMTSDGPPRKCQRKETAPPKSPKGGKKAAADALLECFCCRSSPDDAKRGAPEAKGIEWALYRGLSGGQRRAVGDACRQRWTAAKAVGGQSADAAEVINLYKAGELEPVESVDQAIKTAQTGEQSFAPSAVTDTTEVAFDFTREIVVKTESELKKDLNRSRLLKRQTKALCGMSAPNDTGTGTEHVYFFKSDEGSDDTAGGGSSGARRVAMRVTRKLTFDTKLLESHKQAFQQQGQRVFQEGLDSIFDGDVSCLGAKLSNKAGAAALQTYADFLRSEVGAKDDDDGDSEKPPAECIDADGVLEGVAASAMPPPTSLPRKGSRNAGFVTPSRSAVAIGVPGSGSSTSPLDDGASCSGSMLSVDEEDQEMLHADDLLRHWKAKIDLKSVMSNEVDGRIVAGLRKRIRRLRAKPETYSDADTLAVFEAQVALCEKFRAECMGDLSWSDAQDIVMKLSKAGVCDYPRQTRLKLVSLKLASLNITEDAEDYVRIASPMNSGVFDPADPTLGGAEANDKERVAEFIRVVVKGHLNGMIYMGPSAQSTLVDVLAACSTAFGDADYLTCTAAQIRCASDVNDVCAVLLHCIWPAPGATVLDIADQLERVVGMMDKTGASAGCVLAAAVASTPFYKEKVDAMFRTLPFAREQLPSIRKATEALADGGQDRSARSNRSSVGLVGRPEPSMEQLKSWCQSLLMWCEGLPTHAAELSGLLKQKVIDVVTAFTSLDYNENPIPSREAVASISELVQEASISFTNDAEVEQLQHTMASVLQTIDSTDRCHRFFVASESLMPEWSTGAKVNCIDLDLFAQGVKDVAQACTHVKGLDLRKDARSKSVNRIQHLIIAVLEEHNNFQEWSKGRACLEALLVVCPEKTVAKRLGIVSDVCAFLAARDAVAAVSQDADVVDSEGGIQLLDALAAKLPRAKAISEGSDAEFLDLNLRNKNDESVAWAVNLRSAAAERRVAMARDRLKGAIEELDQMKYATASGKEWWEGLLPAASLHEVSKHVQAATAGTQWAPLKDKHAKMAVLLSDYAQACKWGGLQVDADMKNDADAVSERIAITLAEAVILMKLTTERNSDLLRQAIVDEVKVLRMKLRSGVKEDRALHISVFQPTMAFLLGR</sequence>
<protein>
    <recommendedName>
        <fullName evidence="4">Myb-like domain-containing protein</fullName>
    </recommendedName>
</protein>